<evidence type="ECO:0000313" key="2">
    <source>
        <dbReference type="Proteomes" id="UP000001962"/>
    </source>
</evidence>
<dbReference type="eggNOG" id="COG3916">
    <property type="taxonomic scope" value="Bacteria"/>
</dbReference>
<proteinExistence type="predicted"/>
<name>Q0ACD3_ALKEH</name>
<gene>
    <name evidence="1" type="ordered locus">Mlg_0149</name>
</gene>
<dbReference type="SUPFAM" id="SSF55729">
    <property type="entry name" value="Acyl-CoA N-acyltransferases (Nat)"/>
    <property type="match status" value="1"/>
</dbReference>
<dbReference type="InterPro" id="IPR016181">
    <property type="entry name" value="Acyl_CoA_acyltransferase"/>
</dbReference>
<organism evidence="1 2">
    <name type="scientific">Alkalilimnicola ehrlichii (strain ATCC BAA-1101 / DSM 17681 / MLHE-1)</name>
    <dbReference type="NCBI Taxonomy" id="187272"/>
    <lineage>
        <taxon>Bacteria</taxon>
        <taxon>Pseudomonadati</taxon>
        <taxon>Pseudomonadota</taxon>
        <taxon>Gammaproteobacteria</taxon>
        <taxon>Chromatiales</taxon>
        <taxon>Ectothiorhodospiraceae</taxon>
        <taxon>Alkalilimnicola</taxon>
    </lineage>
</organism>
<dbReference type="Pfam" id="PF13444">
    <property type="entry name" value="Acetyltransf_5"/>
    <property type="match status" value="1"/>
</dbReference>
<accession>Q0ACD3</accession>
<dbReference type="KEGG" id="aeh:Mlg_0149"/>
<protein>
    <submittedName>
        <fullName evidence="1">Uncharacterized protein</fullName>
    </submittedName>
</protein>
<keyword evidence="2" id="KW-1185">Reference proteome</keyword>
<dbReference type="AlphaFoldDB" id="Q0ACD3"/>
<reference evidence="2" key="1">
    <citation type="submission" date="2006-08" db="EMBL/GenBank/DDBJ databases">
        <title>Complete sequence of Alkalilimnicola ehrilichei MLHE-1.</title>
        <authorList>
            <person name="Copeland A."/>
            <person name="Lucas S."/>
            <person name="Lapidus A."/>
            <person name="Barry K."/>
            <person name="Detter J.C."/>
            <person name="Glavina del Rio T."/>
            <person name="Hammon N."/>
            <person name="Israni S."/>
            <person name="Dalin E."/>
            <person name="Tice H."/>
            <person name="Pitluck S."/>
            <person name="Sims D."/>
            <person name="Brettin T."/>
            <person name="Bruce D."/>
            <person name="Han C."/>
            <person name="Tapia R."/>
            <person name="Gilna P."/>
            <person name="Schmutz J."/>
            <person name="Larimer F."/>
            <person name="Land M."/>
            <person name="Hauser L."/>
            <person name="Kyrpides N."/>
            <person name="Mikhailova N."/>
            <person name="Oremland R.S."/>
            <person name="Hoeft S.E."/>
            <person name="Switzer-Blum J."/>
            <person name="Kulp T."/>
            <person name="King G."/>
            <person name="Tabita R."/>
            <person name="Witte B."/>
            <person name="Santini J.M."/>
            <person name="Basu P."/>
            <person name="Hollibaugh J.T."/>
            <person name="Xie G."/>
            <person name="Stolz J.F."/>
            <person name="Richardson P."/>
        </authorList>
    </citation>
    <scope>NUCLEOTIDE SEQUENCE [LARGE SCALE GENOMIC DNA]</scope>
    <source>
        <strain evidence="2">ATCC BAA-1101 / DSM 17681 / MLHE-1</strain>
    </source>
</reference>
<sequence>MQGGGSPDLRSADDALLALGRTGEPDAMNNFTHQVVLADCAAPRRDHFRLRHQVFCQEYRFEPPEQHPEGLERDAHDTQSVHFLVGPPDPASRVATPWVGAMRLVRPAPLALPMKGVLCPDGVAAGGLDGRHRSILEVSRLLLRPEARGGRSPVMIYLLCRAAWAYAMQHGFEELYFMVTPALARFVRGQGLPLQVFAPPVDHRGVRLPCRVSTTDLGAGLRVWRGRLPGPVPATPYLSYAEHVARPEAAGFLGAGESWAVRMA</sequence>
<dbReference type="Gene3D" id="3.40.630.30">
    <property type="match status" value="1"/>
</dbReference>
<dbReference type="Proteomes" id="UP000001962">
    <property type="component" value="Chromosome"/>
</dbReference>
<dbReference type="HOGENOM" id="CLU_1052265_0_0_6"/>
<evidence type="ECO:0000313" key="1">
    <source>
        <dbReference type="EMBL" id="ABI55504.1"/>
    </source>
</evidence>
<dbReference type="EMBL" id="CP000453">
    <property type="protein sequence ID" value="ABI55504.1"/>
    <property type="molecule type" value="Genomic_DNA"/>
</dbReference>